<keyword evidence="2" id="KW-0408">Iron</keyword>
<keyword evidence="5" id="KW-1185">Reference proteome</keyword>
<keyword evidence="2" id="KW-0560">Oxidoreductase</keyword>
<evidence type="ECO:0000256" key="3">
    <source>
        <dbReference type="SAM" id="Phobius"/>
    </source>
</evidence>
<sequence>MSSAARVNARRLIEGPSDKLMAVTPLKHKWAWEILEVMEQNTWFPHDVRLGNDKLFYQTRLTDQKKEAFDGALAFLSNLDGLQLHNITDNIVPHVTSPEVRMCLTRQAWEEAVHVKSYSTGIEEFSVDPMQVYTRFERDGVLAAKNAHVMRQSAILGESYSARNFTMALVANVALEGIYFYSGFLIFYILAKAGEMVQWSDMIRYIQRDEETHLRLFEHMLATQKEERPELFNAKFYDDALVLLDESCKLESNWGRHLIGKGILGYTPQMVDAYIKTLTNKRAKKIGLPELYPGVVNPVSWVETFSEVNDNKINFFEAKPAAYSVGALDWD</sequence>
<dbReference type="PIRSF" id="PIRSF000355">
    <property type="entry name" value="NrdB"/>
    <property type="match status" value="1"/>
</dbReference>
<evidence type="ECO:0000256" key="1">
    <source>
        <dbReference type="ARBA" id="ARBA00009303"/>
    </source>
</evidence>
<feature type="transmembrane region" description="Helical" evidence="3">
    <location>
        <begin position="165"/>
        <end position="190"/>
    </location>
</feature>
<name>A0ABY3ETB1_9BURK</name>
<organism evidence="4 5">
    <name type="scientific">Cupriavidus campinensis</name>
    <dbReference type="NCBI Taxonomy" id="151783"/>
    <lineage>
        <taxon>Bacteria</taxon>
        <taxon>Pseudomonadati</taxon>
        <taxon>Pseudomonadota</taxon>
        <taxon>Betaproteobacteria</taxon>
        <taxon>Burkholderiales</taxon>
        <taxon>Burkholderiaceae</taxon>
        <taxon>Cupriavidus</taxon>
    </lineage>
</organism>
<accession>A0ABY3ETB1</accession>
<dbReference type="Pfam" id="PF00268">
    <property type="entry name" value="Ribonuc_red_sm"/>
    <property type="match status" value="1"/>
</dbReference>
<gene>
    <name evidence="4" type="ORF">FGG12_05950</name>
</gene>
<dbReference type="InterPro" id="IPR033909">
    <property type="entry name" value="RNR_small"/>
</dbReference>
<evidence type="ECO:0000313" key="4">
    <source>
        <dbReference type="EMBL" id="TSP14089.1"/>
    </source>
</evidence>
<dbReference type="PANTHER" id="PTHR23409">
    <property type="entry name" value="RIBONUCLEOSIDE-DIPHOSPHATE REDUCTASE SMALL CHAIN"/>
    <property type="match status" value="1"/>
</dbReference>
<comment type="catalytic activity">
    <reaction evidence="2">
        <text>a 2'-deoxyribonucleoside 5'-diphosphate + [thioredoxin]-disulfide + H2O = a ribonucleoside 5'-diphosphate + [thioredoxin]-dithiol</text>
        <dbReference type="Rhea" id="RHEA:23252"/>
        <dbReference type="Rhea" id="RHEA-COMP:10698"/>
        <dbReference type="Rhea" id="RHEA-COMP:10700"/>
        <dbReference type="ChEBI" id="CHEBI:15377"/>
        <dbReference type="ChEBI" id="CHEBI:29950"/>
        <dbReference type="ChEBI" id="CHEBI:50058"/>
        <dbReference type="ChEBI" id="CHEBI:57930"/>
        <dbReference type="ChEBI" id="CHEBI:73316"/>
        <dbReference type="EC" id="1.17.4.1"/>
    </reaction>
</comment>
<dbReference type="EC" id="1.17.4.1" evidence="2"/>
<dbReference type="InterPro" id="IPR000358">
    <property type="entry name" value="RNR_small_fam"/>
</dbReference>
<proteinExistence type="inferred from homology"/>
<comment type="function">
    <text evidence="2">Provides the precursors necessary for DNA synthesis. Catalyzes the biosynthesis of deoxyribonucleotides from the corresponding ribonucleotides.</text>
</comment>
<comment type="caution">
    <text evidence="4">The sequence shown here is derived from an EMBL/GenBank/DDBJ whole genome shotgun (WGS) entry which is preliminary data.</text>
</comment>
<reference evidence="4 5" key="1">
    <citation type="submission" date="2019-05" db="EMBL/GenBank/DDBJ databases">
        <title>Whole genome sequence analysis of Cupriavidus campinensis S14E4C strain.</title>
        <authorList>
            <person name="Abbaszade G."/>
            <person name="Szabo A."/>
            <person name="Toumi M."/>
            <person name="Toth E."/>
        </authorList>
    </citation>
    <scope>NUCLEOTIDE SEQUENCE [LARGE SCALE GENOMIC DNA]</scope>
    <source>
        <strain evidence="4 5">S14E4C</strain>
    </source>
</reference>
<dbReference type="CDD" id="cd01049">
    <property type="entry name" value="RNRR2"/>
    <property type="match status" value="1"/>
</dbReference>
<dbReference type="EMBL" id="VCIZ01000002">
    <property type="protein sequence ID" value="TSP14089.1"/>
    <property type="molecule type" value="Genomic_DNA"/>
</dbReference>
<protein>
    <recommendedName>
        <fullName evidence="2">Ribonucleoside-diphosphate reductase subunit beta</fullName>
        <ecNumber evidence="2">1.17.4.1</ecNumber>
    </recommendedName>
</protein>
<evidence type="ECO:0000256" key="2">
    <source>
        <dbReference type="PIRNR" id="PIRNR000355"/>
    </source>
</evidence>
<evidence type="ECO:0000313" key="5">
    <source>
        <dbReference type="Proteomes" id="UP000318943"/>
    </source>
</evidence>
<dbReference type="Proteomes" id="UP000318943">
    <property type="component" value="Unassembled WGS sequence"/>
</dbReference>
<comment type="cofactor">
    <cofactor evidence="2">
        <name>Fe cation</name>
        <dbReference type="ChEBI" id="CHEBI:24875"/>
    </cofactor>
    <text evidence="2">Binds 2 iron ions per subunit.</text>
</comment>
<keyword evidence="2" id="KW-0479">Metal-binding</keyword>
<keyword evidence="2" id="KW-0215">Deoxyribonucleotide synthesis</keyword>
<dbReference type="InterPro" id="IPR012348">
    <property type="entry name" value="RNR-like"/>
</dbReference>
<keyword evidence="3" id="KW-0812">Transmembrane</keyword>
<dbReference type="Gene3D" id="1.10.620.20">
    <property type="entry name" value="Ribonucleotide Reductase, subunit A"/>
    <property type="match status" value="1"/>
</dbReference>
<dbReference type="InterPro" id="IPR009078">
    <property type="entry name" value="Ferritin-like_SF"/>
</dbReference>
<keyword evidence="3" id="KW-1133">Transmembrane helix</keyword>
<dbReference type="SUPFAM" id="SSF47240">
    <property type="entry name" value="Ferritin-like"/>
    <property type="match status" value="1"/>
</dbReference>
<dbReference type="PANTHER" id="PTHR23409:SF18">
    <property type="entry name" value="RIBONUCLEOSIDE-DIPHOSPHATE REDUCTASE SUBUNIT M2"/>
    <property type="match status" value="1"/>
</dbReference>
<keyword evidence="3" id="KW-0472">Membrane</keyword>
<comment type="similarity">
    <text evidence="1 2">Belongs to the ribonucleoside diphosphate reductase small chain family.</text>
</comment>